<feature type="domain" description="3'-5' exonuclease" evidence="11">
    <location>
        <begin position="88"/>
        <end position="274"/>
    </location>
</feature>
<dbReference type="Proteomes" id="UP000594263">
    <property type="component" value="Unplaced"/>
</dbReference>
<dbReference type="GO" id="GO:0003676">
    <property type="term" value="F:nucleic acid binding"/>
    <property type="evidence" value="ECO:0007669"/>
    <property type="project" value="InterPro"/>
</dbReference>
<dbReference type="EnsemblPlants" id="Kaladp0081s0052.1.v1.1">
    <property type="protein sequence ID" value="Kaladp0081s0052.1.v1.1"/>
    <property type="gene ID" value="Kaladp0081s0052.v1.1"/>
</dbReference>
<comment type="subcellular location">
    <subcellularLocation>
        <location evidence="1">Nucleus</location>
    </subcellularLocation>
</comment>
<protein>
    <recommendedName>
        <fullName evidence="8">3'-5' exonuclease</fullName>
    </recommendedName>
    <alternativeName>
        <fullName evidence="9">Werner Syndrome-like exonuclease</fullName>
    </alternativeName>
</protein>
<evidence type="ECO:0000256" key="10">
    <source>
        <dbReference type="SAM" id="MobiDB-lite"/>
    </source>
</evidence>
<keyword evidence="2" id="KW-0540">Nuclease</keyword>
<dbReference type="InterPro" id="IPR036397">
    <property type="entry name" value="RNaseH_sf"/>
</dbReference>
<evidence type="ECO:0000259" key="11">
    <source>
        <dbReference type="SMART" id="SM00474"/>
    </source>
</evidence>
<evidence type="ECO:0000256" key="8">
    <source>
        <dbReference type="ARBA" id="ARBA00040531"/>
    </source>
</evidence>
<keyword evidence="3" id="KW-0479">Metal-binding</keyword>
<dbReference type="InterPro" id="IPR051132">
    <property type="entry name" value="3-5_Exonuclease_domain"/>
</dbReference>
<dbReference type="Gramene" id="Kaladp0081s0052.1.v1.1">
    <property type="protein sequence ID" value="Kaladp0081s0052.1.v1.1"/>
    <property type="gene ID" value="Kaladp0081s0052.v1.1"/>
</dbReference>
<evidence type="ECO:0000256" key="7">
    <source>
        <dbReference type="ARBA" id="ARBA00023242"/>
    </source>
</evidence>
<dbReference type="Gene3D" id="3.30.420.10">
    <property type="entry name" value="Ribonuclease H-like superfamily/Ribonuclease H"/>
    <property type="match status" value="1"/>
</dbReference>
<dbReference type="GO" id="GO:0006139">
    <property type="term" value="P:nucleobase-containing compound metabolic process"/>
    <property type="evidence" value="ECO:0007669"/>
    <property type="project" value="InterPro"/>
</dbReference>
<keyword evidence="6" id="KW-0460">Magnesium</keyword>
<name>A0A7N0URH8_KALFE</name>
<organism evidence="12 13">
    <name type="scientific">Kalanchoe fedtschenkoi</name>
    <name type="common">Lavender scallops</name>
    <name type="synonym">South American air plant</name>
    <dbReference type="NCBI Taxonomy" id="63787"/>
    <lineage>
        <taxon>Eukaryota</taxon>
        <taxon>Viridiplantae</taxon>
        <taxon>Streptophyta</taxon>
        <taxon>Embryophyta</taxon>
        <taxon>Tracheophyta</taxon>
        <taxon>Spermatophyta</taxon>
        <taxon>Magnoliopsida</taxon>
        <taxon>eudicotyledons</taxon>
        <taxon>Gunneridae</taxon>
        <taxon>Pentapetalae</taxon>
        <taxon>Saxifragales</taxon>
        <taxon>Crassulaceae</taxon>
        <taxon>Kalanchoe</taxon>
    </lineage>
</organism>
<evidence type="ECO:0000313" key="13">
    <source>
        <dbReference type="Proteomes" id="UP000594263"/>
    </source>
</evidence>
<evidence type="ECO:0000256" key="3">
    <source>
        <dbReference type="ARBA" id="ARBA00022723"/>
    </source>
</evidence>
<dbReference type="GO" id="GO:0005634">
    <property type="term" value="C:nucleus"/>
    <property type="evidence" value="ECO:0007669"/>
    <property type="project" value="UniProtKB-SubCell"/>
</dbReference>
<dbReference type="CDD" id="cd06141">
    <property type="entry name" value="WRN_exo"/>
    <property type="match status" value="1"/>
</dbReference>
<dbReference type="InterPro" id="IPR002562">
    <property type="entry name" value="3'-5'_exonuclease_dom"/>
</dbReference>
<dbReference type="OMA" id="CCYVYQL"/>
<evidence type="ECO:0000256" key="2">
    <source>
        <dbReference type="ARBA" id="ARBA00022722"/>
    </source>
</evidence>
<dbReference type="PANTHER" id="PTHR13620:SF109">
    <property type="entry name" value="3'-5' EXONUCLEASE"/>
    <property type="match status" value="1"/>
</dbReference>
<dbReference type="InterPro" id="IPR012337">
    <property type="entry name" value="RNaseH-like_sf"/>
</dbReference>
<evidence type="ECO:0000313" key="12">
    <source>
        <dbReference type="EnsemblPlants" id="Kaladp0081s0052.1.v1.1"/>
    </source>
</evidence>
<dbReference type="SUPFAM" id="SSF53098">
    <property type="entry name" value="Ribonuclease H-like"/>
    <property type="match status" value="1"/>
</dbReference>
<dbReference type="PANTHER" id="PTHR13620">
    <property type="entry name" value="3-5 EXONUCLEASE"/>
    <property type="match status" value="1"/>
</dbReference>
<evidence type="ECO:0000256" key="4">
    <source>
        <dbReference type="ARBA" id="ARBA00022801"/>
    </source>
</evidence>
<keyword evidence="13" id="KW-1185">Reference proteome</keyword>
<feature type="region of interest" description="Disordered" evidence="10">
    <location>
        <begin position="43"/>
        <end position="62"/>
    </location>
</feature>
<dbReference type="GO" id="GO:0008408">
    <property type="term" value="F:3'-5' exonuclease activity"/>
    <property type="evidence" value="ECO:0007669"/>
    <property type="project" value="InterPro"/>
</dbReference>
<dbReference type="GO" id="GO:0046872">
    <property type="term" value="F:metal ion binding"/>
    <property type="evidence" value="ECO:0007669"/>
    <property type="project" value="UniProtKB-KW"/>
</dbReference>
<sequence length="283" mass="32327">MSSCSSPVSWFPEGDWDLDWDQPFTDEDLQRIDEIVSSATASKKRPLIDSESRNHRRRLPPSLSCPNYKSHAEEMKLRYPFLKFEGRTVYSRTAEEVDRAALQLLKFVERKRKEVGQAILGFDIEWRPSFRRGISPGRVAVMQICCDTSLCYVMHIFHSGIPHSLHLLLEDPASTKVGVGIGNDSVKLFKDHNVSTKDVQDLSKLANQKLGGELKMWSLRSLIEELFHKQLEKPCEVQLGNWEAKYLSNPQLKYAALDAYASWCLHQALDCLPDAPDYDNAEN</sequence>
<evidence type="ECO:0000256" key="6">
    <source>
        <dbReference type="ARBA" id="ARBA00022842"/>
    </source>
</evidence>
<dbReference type="Pfam" id="PF01612">
    <property type="entry name" value="DNA_pol_A_exo1"/>
    <property type="match status" value="1"/>
</dbReference>
<keyword evidence="5" id="KW-0269">Exonuclease</keyword>
<evidence type="ECO:0000256" key="9">
    <source>
        <dbReference type="ARBA" id="ARBA00042761"/>
    </source>
</evidence>
<accession>A0A7N0URH8</accession>
<keyword evidence="7" id="KW-0539">Nucleus</keyword>
<evidence type="ECO:0000256" key="5">
    <source>
        <dbReference type="ARBA" id="ARBA00022839"/>
    </source>
</evidence>
<dbReference type="AlphaFoldDB" id="A0A7N0URH8"/>
<evidence type="ECO:0000256" key="1">
    <source>
        <dbReference type="ARBA" id="ARBA00004123"/>
    </source>
</evidence>
<dbReference type="FunFam" id="3.30.420.10:FF:000114">
    <property type="entry name" value="Werner Syndrome-like exonuclease"/>
    <property type="match status" value="1"/>
</dbReference>
<keyword evidence="4" id="KW-0378">Hydrolase</keyword>
<proteinExistence type="predicted"/>
<dbReference type="SMART" id="SM00474">
    <property type="entry name" value="35EXOc"/>
    <property type="match status" value="1"/>
</dbReference>
<reference evidence="12" key="1">
    <citation type="submission" date="2021-01" db="UniProtKB">
        <authorList>
            <consortium name="EnsemblPlants"/>
        </authorList>
    </citation>
    <scope>IDENTIFICATION</scope>
</reference>